<dbReference type="OrthoDB" id="9811869at2"/>
<keyword evidence="2" id="KW-0540">Nuclease</keyword>
<dbReference type="AlphaFoldDB" id="A0A1H8M1M0"/>
<evidence type="ECO:0000313" key="3">
    <source>
        <dbReference type="Proteomes" id="UP000183002"/>
    </source>
</evidence>
<gene>
    <name evidence="2" type="ORF">SAMN05216227_104810</name>
</gene>
<keyword evidence="2" id="KW-0255">Endonuclease</keyword>
<dbReference type="STRING" id="1077947.SAMN05216227_104810"/>
<sequence>MTPNNPPGFLIETEATRAAHRMGWRIPGVVQGAWLPFTSHTISGTLCLAANHPDGPWIVALSDPAQLHMPPSNFEGPGAVRLIIPTLSALHTALDQIYHYALNAPPPLQAFQILTDHLPRTTEAERTRIERIGQDIFRARLLQIWNHTCPLTGITDAALLRASHIIPWAACDSDAERLNPENGLLLSALWDAAFDRGLVSFTDDGTPLFHEALSPAACTQLAASATLSLSKDQKKRMEHHRQMIFSATTLSSK</sequence>
<name>A0A1H8M1M0_9RHOB</name>
<dbReference type="RefSeq" id="WP_050519679.1">
    <property type="nucleotide sequence ID" value="NZ_FOCO01000048.1"/>
</dbReference>
<dbReference type="GO" id="GO:0004519">
    <property type="term" value="F:endonuclease activity"/>
    <property type="evidence" value="ECO:0007669"/>
    <property type="project" value="UniProtKB-KW"/>
</dbReference>
<evidence type="ECO:0000313" key="2">
    <source>
        <dbReference type="EMBL" id="SEO11265.1"/>
    </source>
</evidence>
<dbReference type="EMBL" id="FOCO01000048">
    <property type="protein sequence ID" value="SEO11265.1"/>
    <property type="molecule type" value="Genomic_DNA"/>
</dbReference>
<organism evidence="2 3">
    <name type="scientific">Pseudorhodobacter antarcticus</name>
    <dbReference type="NCBI Taxonomy" id="1077947"/>
    <lineage>
        <taxon>Bacteria</taxon>
        <taxon>Pseudomonadati</taxon>
        <taxon>Pseudomonadota</taxon>
        <taxon>Alphaproteobacteria</taxon>
        <taxon>Rhodobacterales</taxon>
        <taxon>Paracoccaceae</taxon>
        <taxon>Pseudorhodobacter</taxon>
    </lineage>
</organism>
<keyword evidence="3" id="KW-1185">Reference proteome</keyword>
<dbReference type="Pfam" id="PF13391">
    <property type="entry name" value="HNH_2"/>
    <property type="match status" value="1"/>
</dbReference>
<evidence type="ECO:0000259" key="1">
    <source>
        <dbReference type="Pfam" id="PF13391"/>
    </source>
</evidence>
<dbReference type="Proteomes" id="UP000183002">
    <property type="component" value="Unassembled WGS sequence"/>
</dbReference>
<accession>A0A1H8M1M0</accession>
<reference evidence="2 3" key="1">
    <citation type="submission" date="2016-10" db="EMBL/GenBank/DDBJ databases">
        <authorList>
            <person name="de Groot N.N."/>
        </authorList>
    </citation>
    <scope>NUCLEOTIDE SEQUENCE [LARGE SCALE GENOMIC DNA]</scope>
    <source>
        <strain evidence="2 3">CGMCC 1.10836</strain>
    </source>
</reference>
<keyword evidence="2" id="KW-0378">Hydrolase</keyword>
<proteinExistence type="predicted"/>
<feature type="domain" description="HNH nuclease" evidence="1">
    <location>
        <begin position="149"/>
        <end position="201"/>
    </location>
</feature>
<protein>
    <submittedName>
        <fullName evidence="2">HNH endonuclease</fullName>
    </submittedName>
</protein>
<dbReference type="InterPro" id="IPR003615">
    <property type="entry name" value="HNH_nuc"/>
</dbReference>